<reference evidence="10 11" key="1">
    <citation type="submission" date="2024-02" db="EMBL/GenBank/DDBJ databases">
        <authorList>
            <person name="Daric V."/>
            <person name="Darras S."/>
        </authorList>
    </citation>
    <scope>NUCLEOTIDE SEQUENCE [LARGE SCALE GENOMIC DNA]</scope>
</reference>
<evidence type="ECO:0000256" key="4">
    <source>
        <dbReference type="ARBA" id="ARBA00022490"/>
    </source>
</evidence>
<organism evidence="10 11">
    <name type="scientific">Clavelina lepadiformis</name>
    <name type="common">Light-bulb sea squirt</name>
    <name type="synonym">Ascidia lepadiformis</name>
    <dbReference type="NCBI Taxonomy" id="159417"/>
    <lineage>
        <taxon>Eukaryota</taxon>
        <taxon>Metazoa</taxon>
        <taxon>Chordata</taxon>
        <taxon>Tunicata</taxon>
        <taxon>Ascidiacea</taxon>
        <taxon>Aplousobranchia</taxon>
        <taxon>Clavelinidae</taxon>
        <taxon>Clavelina</taxon>
    </lineage>
</organism>
<accession>A0ABP0GDT7</accession>
<evidence type="ECO:0000313" key="10">
    <source>
        <dbReference type="EMBL" id="CAK8689946.1"/>
    </source>
</evidence>
<proteinExistence type="inferred from homology"/>
<evidence type="ECO:0000256" key="7">
    <source>
        <dbReference type="ARBA" id="ARBA00023212"/>
    </source>
</evidence>
<gene>
    <name evidence="10" type="ORF">CVLEPA_LOCUS22598</name>
</gene>
<evidence type="ECO:0000256" key="2">
    <source>
        <dbReference type="ARBA" id="ARBA00010500"/>
    </source>
</evidence>
<evidence type="ECO:0000256" key="1">
    <source>
        <dbReference type="ARBA" id="ARBA00004430"/>
    </source>
</evidence>
<keyword evidence="11" id="KW-1185">Reference proteome</keyword>
<dbReference type="PANTHER" id="PTHR21442:SF0">
    <property type="entry name" value="CILIA- AND FLAGELLA-ASSOCIATED PROTEIN 206"/>
    <property type="match status" value="1"/>
</dbReference>
<keyword evidence="6" id="KW-0969">Cilium</keyword>
<dbReference type="Proteomes" id="UP001642483">
    <property type="component" value="Unassembled WGS sequence"/>
</dbReference>
<evidence type="ECO:0000256" key="9">
    <source>
        <dbReference type="ARBA" id="ARBA00045321"/>
    </source>
</evidence>
<comment type="similarity">
    <text evidence="2">Belongs to the CFAP206 family.</text>
</comment>
<evidence type="ECO:0000256" key="3">
    <source>
        <dbReference type="ARBA" id="ARBA00021602"/>
    </source>
</evidence>
<dbReference type="PANTHER" id="PTHR21442">
    <property type="entry name" value="CILIA- AND FLAGELLA-ASSOCIATED PROTEIN 206"/>
    <property type="match status" value="1"/>
</dbReference>
<evidence type="ECO:0000256" key="5">
    <source>
        <dbReference type="ARBA" id="ARBA00022794"/>
    </source>
</evidence>
<keyword evidence="8" id="KW-0966">Cell projection</keyword>
<keyword evidence="7" id="KW-0206">Cytoskeleton</keyword>
<dbReference type="EMBL" id="CAWYQH010000110">
    <property type="protein sequence ID" value="CAK8689946.1"/>
    <property type="molecule type" value="Genomic_DNA"/>
</dbReference>
<evidence type="ECO:0000313" key="11">
    <source>
        <dbReference type="Proteomes" id="UP001642483"/>
    </source>
</evidence>
<dbReference type="InterPro" id="IPR021897">
    <property type="entry name" value="FAP206"/>
</dbReference>
<sequence>MRANWARIQQQRQSLAADKPFEKLSEEFETIMDLCKCLQSPEAMPSKKMKRSIKTLMERVQNTSELFDAYQELFFSLGSSMYLTSVHLGAAKFVFSNLDKVKRLCSEGKTNLASFKNEPTRKNYVKAAMKDLTQKAQKVSSPSPRKRSIAEIIPGISANEENVSRGSAKNKQAKQPITVHAVTQGAKLSELCISPTEFEVRLGSYGQYCPVSHNLYGELVDCSFDSNLEFAVEFRSKYYKTSSKRNMETFLANPEKFVEPLATRSLPPPEVIPKRRTQDEAKAQFPKQIELNGYCPVTFCDGKLRYEALVEGNSDLVVEYKEKLYIFQNEEKLEKFMKIPSKYSNLKLPNKLPPKKQPTE</sequence>
<protein>
    <recommendedName>
        <fullName evidence="3">Cilia- and flagella-associated protein 206</fullName>
    </recommendedName>
</protein>
<comment type="subcellular location">
    <subcellularLocation>
        <location evidence="1">Cytoplasm</location>
        <location evidence="1">Cytoskeleton</location>
        <location evidence="1">Cilium axoneme</location>
    </subcellularLocation>
</comment>
<name>A0ABP0GDT7_CLALP</name>
<keyword evidence="4" id="KW-0963">Cytoplasm</keyword>
<evidence type="ECO:0000256" key="8">
    <source>
        <dbReference type="ARBA" id="ARBA00023273"/>
    </source>
</evidence>
<comment type="caution">
    <text evidence="10">The sequence shown here is derived from an EMBL/GenBank/DDBJ whole genome shotgun (WGS) entry which is preliminary data.</text>
</comment>
<evidence type="ECO:0000256" key="6">
    <source>
        <dbReference type="ARBA" id="ARBA00023069"/>
    </source>
</evidence>
<keyword evidence="5" id="KW-0970">Cilium biogenesis/degradation</keyword>
<comment type="function">
    <text evidence="9">Essential for sperm motility and is involved in the regulation of the beating frequency of motile cilia on the epithelial cells of the respiratory tract. Required for the establishment of radial spokes in sperm flagella.</text>
</comment>